<dbReference type="FunFam" id="3.40.47.10:FF:000025">
    <property type="entry name" value="Chalcone synthase 2"/>
    <property type="match status" value="1"/>
</dbReference>
<dbReference type="PANTHER" id="PTHR11877:SF14">
    <property type="entry name" value="CHALCONE SYNTHASE"/>
    <property type="match status" value="1"/>
</dbReference>
<evidence type="ECO:0000256" key="2">
    <source>
        <dbReference type="ARBA" id="ARBA00022679"/>
    </source>
</evidence>
<feature type="domain" description="Chalcone/stilbene synthase N-terminal" evidence="7">
    <location>
        <begin position="105"/>
        <end position="323"/>
    </location>
</feature>
<feature type="domain" description="Chalcone/stilbene synthase C-terminal" evidence="8">
    <location>
        <begin position="334"/>
        <end position="474"/>
    </location>
</feature>
<comment type="caution">
    <text evidence="9">The sequence shown here is derived from an EMBL/GenBank/DDBJ whole genome shotgun (WGS) entry which is preliminary data.</text>
</comment>
<dbReference type="AlphaFoldDB" id="A0ABD3H959"/>
<keyword evidence="6" id="KW-0812">Transmembrane</keyword>
<evidence type="ECO:0000256" key="5">
    <source>
        <dbReference type="SAM" id="MobiDB-lite"/>
    </source>
</evidence>
<dbReference type="PANTHER" id="PTHR11877">
    <property type="entry name" value="HYDROXYMETHYLGLUTARYL-COA SYNTHASE"/>
    <property type="match status" value="1"/>
</dbReference>
<dbReference type="InterPro" id="IPR011141">
    <property type="entry name" value="Polyketide_synthase_type-III"/>
</dbReference>
<evidence type="ECO:0000256" key="1">
    <source>
        <dbReference type="ARBA" id="ARBA00005531"/>
    </source>
</evidence>
<evidence type="ECO:0000256" key="3">
    <source>
        <dbReference type="ARBA" id="ARBA00023315"/>
    </source>
</evidence>
<evidence type="ECO:0000256" key="6">
    <source>
        <dbReference type="SAM" id="Phobius"/>
    </source>
</evidence>
<feature type="transmembrane region" description="Helical" evidence="6">
    <location>
        <begin position="12"/>
        <end position="35"/>
    </location>
</feature>
<evidence type="ECO:0000313" key="9">
    <source>
        <dbReference type="EMBL" id="KAL3687127.1"/>
    </source>
</evidence>
<sequence>MASTSLPVPRLQILASFILGIALALHVGTEVFSYLQKGERGIWHQPLCQFQVANTGKFQLVTKRTRLEGTGESISPSIPVGPEVHSAMSNADSNGKHHQRQDASRSESKYHASILATGKAVPPNRYDQSTFPEFYFGVTNCSHKVELQQRMQKICDKSAINTRYSILNEETLKQHPEFYTPGEPSMEQRHEFLEEEIPKLAAQAATNALKEWGRPVSEITHLIVVTLSGVSIPGADVRLVKLLGLRHDVQRIMLYMLGCYAGITALRIAKDLVENNPNSRVLIACSEMYAATFRAPDENYMYDIVGASLFGDGAVGVIVGTNPNPLTERSLFEIRWAGVSMAPDTAHVVQGKLKLDGLYFYLDKSLPMLLGENIAPFCKKIMEHAPEQLHLSYNEMFWAVHPGGPAIVNTVEEQLNLDPEKMSASRYVLENYGNISASSVLYVLDEIRRRPAKEEWGAALAFGPGVTLEGVLLRRNVDETNS</sequence>
<keyword evidence="10" id="KW-1185">Reference proteome</keyword>
<protein>
    <recommendedName>
        <fullName evidence="11">Chalcone synthase</fullName>
    </recommendedName>
</protein>
<dbReference type="Pfam" id="PF00195">
    <property type="entry name" value="Chal_sti_synt_N"/>
    <property type="match status" value="1"/>
</dbReference>
<feature type="region of interest" description="Disordered" evidence="5">
    <location>
        <begin position="70"/>
        <end position="109"/>
    </location>
</feature>
<evidence type="ECO:0000259" key="7">
    <source>
        <dbReference type="Pfam" id="PF00195"/>
    </source>
</evidence>
<dbReference type="SUPFAM" id="SSF53901">
    <property type="entry name" value="Thiolase-like"/>
    <property type="match status" value="2"/>
</dbReference>
<keyword evidence="2 4" id="KW-0808">Transferase</keyword>
<dbReference type="Proteomes" id="UP001633002">
    <property type="component" value="Unassembled WGS sequence"/>
</dbReference>
<dbReference type="FunFam" id="3.40.47.10:FF:000014">
    <property type="entry name" value="Chalcone synthase 1"/>
    <property type="match status" value="1"/>
</dbReference>
<comment type="similarity">
    <text evidence="1 4">Belongs to the thiolase-like superfamily. Chalcone/stilbene synthases family.</text>
</comment>
<dbReference type="Pfam" id="PF02797">
    <property type="entry name" value="Chal_sti_synt_C"/>
    <property type="match status" value="1"/>
</dbReference>
<dbReference type="Gene3D" id="3.40.47.10">
    <property type="match status" value="2"/>
</dbReference>
<evidence type="ECO:0000256" key="4">
    <source>
        <dbReference type="RuleBase" id="RU003633"/>
    </source>
</evidence>
<dbReference type="InterPro" id="IPR001099">
    <property type="entry name" value="Chalcone/stilbene_synt_N"/>
</dbReference>
<keyword evidence="6" id="KW-0472">Membrane</keyword>
<evidence type="ECO:0000259" key="8">
    <source>
        <dbReference type="Pfam" id="PF02797"/>
    </source>
</evidence>
<feature type="compositionally biased region" description="Basic and acidic residues" evidence="5">
    <location>
        <begin position="100"/>
        <end position="109"/>
    </location>
</feature>
<accession>A0ABD3H959</accession>
<dbReference type="InterPro" id="IPR016039">
    <property type="entry name" value="Thiolase-like"/>
</dbReference>
<reference evidence="9 10" key="1">
    <citation type="submission" date="2024-09" db="EMBL/GenBank/DDBJ databases">
        <title>Chromosome-scale assembly of Riccia sorocarpa.</title>
        <authorList>
            <person name="Paukszto L."/>
        </authorList>
    </citation>
    <scope>NUCLEOTIDE SEQUENCE [LARGE SCALE GENOMIC DNA]</scope>
    <source>
        <strain evidence="9">LP-2024</strain>
        <tissue evidence="9">Aerial parts of the thallus</tissue>
    </source>
</reference>
<dbReference type="EMBL" id="JBJQOH010000004">
    <property type="protein sequence ID" value="KAL3687127.1"/>
    <property type="molecule type" value="Genomic_DNA"/>
</dbReference>
<evidence type="ECO:0008006" key="11">
    <source>
        <dbReference type="Google" id="ProtNLM"/>
    </source>
</evidence>
<proteinExistence type="inferred from homology"/>
<dbReference type="CDD" id="cd00831">
    <property type="entry name" value="CHS_like"/>
    <property type="match status" value="1"/>
</dbReference>
<keyword evidence="6" id="KW-1133">Transmembrane helix</keyword>
<keyword evidence="3 4" id="KW-0012">Acyltransferase</keyword>
<dbReference type="GO" id="GO:0016746">
    <property type="term" value="F:acyltransferase activity"/>
    <property type="evidence" value="ECO:0007669"/>
    <property type="project" value="UniProtKB-KW"/>
</dbReference>
<dbReference type="InterPro" id="IPR012328">
    <property type="entry name" value="Chalcone/stilbene_synt_C"/>
</dbReference>
<evidence type="ECO:0000313" key="10">
    <source>
        <dbReference type="Proteomes" id="UP001633002"/>
    </source>
</evidence>
<gene>
    <name evidence="9" type="ORF">R1sor_013436</name>
</gene>
<name>A0ABD3H959_9MARC</name>
<organism evidence="9 10">
    <name type="scientific">Riccia sorocarpa</name>
    <dbReference type="NCBI Taxonomy" id="122646"/>
    <lineage>
        <taxon>Eukaryota</taxon>
        <taxon>Viridiplantae</taxon>
        <taxon>Streptophyta</taxon>
        <taxon>Embryophyta</taxon>
        <taxon>Marchantiophyta</taxon>
        <taxon>Marchantiopsida</taxon>
        <taxon>Marchantiidae</taxon>
        <taxon>Marchantiales</taxon>
        <taxon>Ricciaceae</taxon>
        <taxon>Riccia</taxon>
    </lineage>
</organism>